<keyword evidence="2" id="KW-1185">Reference proteome</keyword>
<evidence type="ECO:0000313" key="2">
    <source>
        <dbReference type="Proteomes" id="UP001210538"/>
    </source>
</evidence>
<organism evidence="1 2">
    <name type="scientific">Enterobacter ludwigii</name>
    <dbReference type="NCBI Taxonomy" id="299767"/>
    <lineage>
        <taxon>Bacteria</taxon>
        <taxon>Pseudomonadati</taxon>
        <taxon>Pseudomonadota</taxon>
        <taxon>Gammaproteobacteria</taxon>
        <taxon>Enterobacterales</taxon>
        <taxon>Enterobacteriaceae</taxon>
        <taxon>Enterobacter</taxon>
        <taxon>Enterobacter cloacae complex</taxon>
    </lineage>
</organism>
<dbReference type="AlphaFoldDB" id="A0AAX3LIX7"/>
<protein>
    <recommendedName>
        <fullName evidence="3">KlcA</fullName>
    </recommendedName>
</protein>
<dbReference type="EMBL" id="CP116349">
    <property type="protein sequence ID" value="WCE16212.1"/>
    <property type="molecule type" value="Genomic_DNA"/>
</dbReference>
<dbReference type="Proteomes" id="UP001210538">
    <property type="component" value="Plasmid unnamed2"/>
</dbReference>
<proteinExistence type="predicted"/>
<evidence type="ECO:0008006" key="3">
    <source>
        <dbReference type="Google" id="ProtNLM"/>
    </source>
</evidence>
<geneLocation type="plasmid" evidence="1 2">
    <name>unnamed2</name>
</geneLocation>
<keyword evidence="1" id="KW-0614">Plasmid</keyword>
<sequence length="144" mass="16383">MQILTTHVGTTAMSHATALAFGRFSKYAPQIIMHLIDDNLFSVWNTTFNYCELNNHYGFFVPAELALYTVMSANQESFVAVDETEFGIIITQLFIVIVLRAAKVIDIEVERMMAHFEILHDYAKMVCSSDAYALYESLVSFYKS</sequence>
<name>A0AAX3LIX7_9ENTR</name>
<gene>
    <name evidence="1" type="ORF">PHA72_27190</name>
</gene>
<reference evidence="1 2" key="1">
    <citation type="submission" date="2023-01" db="EMBL/GenBank/DDBJ databases">
        <title>Genome sequence resource and annotation of Enterobacter ludwigii, an economically important pathogen of seedling wilt with strawberry.</title>
        <authorList>
            <person name="Xie Y."/>
        </authorList>
    </citation>
    <scope>NUCLEOTIDE SEQUENCE [LARGE SCALE GENOMIC DNA]</scope>
    <source>
        <strain evidence="1 2">CM-TZ4</strain>
        <plasmid evidence="1 2">unnamed2</plasmid>
    </source>
</reference>
<accession>A0AAX3LIX7</accession>
<evidence type="ECO:0000313" key="1">
    <source>
        <dbReference type="EMBL" id="WCE16212.1"/>
    </source>
</evidence>
<dbReference type="RefSeq" id="WP_271661535.1">
    <property type="nucleotide sequence ID" value="NZ_CP116349.1"/>
</dbReference>